<protein>
    <submittedName>
        <fullName evidence="1">Uncharacterized protein</fullName>
    </submittedName>
</protein>
<dbReference type="RefSeq" id="XP_024578806.1">
    <property type="nucleotide sequence ID" value="XM_024728317.1"/>
</dbReference>
<accession>A0A0P1AMI5</accession>
<dbReference type="EMBL" id="CCYD01000645">
    <property type="protein sequence ID" value="CEG42437.1"/>
    <property type="molecule type" value="Genomic_DNA"/>
</dbReference>
<proteinExistence type="predicted"/>
<organism evidence="1 2">
    <name type="scientific">Plasmopara halstedii</name>
    <name type="common">Downy mildew of sunflower</name>
    <dbReference type="NCBI Taxonomy" id="4781"/>
    <lineage>
        <taxon>Eukaryota</taxon>
        <taxon>Sar</taxon>
        <taxon>Stramenopiles</taxon>
        <taxon>Oomycota</taxon>
        <taxon>Peronosporomycetes</taxon>
        <taxon>Peronosporales</taxon>
        <taxon>Peronosporaceae</taxon>
        <taxon>Plasmopara</taxon>
    </lineage>
</organism>
<keyword evidence="2" id="KW-1185">Reference proteome</keyword>
<evidence type="ECO:0000313" key="1">
    <source>
        <dbReference type="EMBL" id="CEG42437.1"/>
    </source>
</evidence>
<dbReference type="GeneID" id="36407769"/>
<evidence type="ECO:0000313" key="2">
    <source>
        <dbReference type="Proteomes" id="UP000054928"/>
    </source>
</evidence>
<reference evidence="2" key="1">
    <citation type="submission" date="2014-09" db="EMBL/GenBank/DDBJ databases">
        <authorList>
            <person name="Sharma Rahul"/>
            <person name="Thines Marco"/>
        </authorList>
    </citation>
    <scope>NUCLEOTIDE SEQUENCE [LARGE SCALE GENOMIC DNA]</scope>
</reference>
<dbReference type="Proteomes" id="UP000054928">
    <property type="component" value="Unassembled WGS sequence"/>
</dbReference>
<sequence>MAVRAPATTVVSTEKSLTTEACKLTDESAAALSAALPNVKLTQLCELYDRI</sequence>
<dbReference type="AlphaFoldDB" id="A0A0P1AMI5"/>
<name>A0A0P1AMI5_PLAHL</name>